<dbReference type="SUPFAM" id="SSF51735">
    <property type="entry name" value="NAD(P)-binding Rossmann-fold domains"/>
    <property type="match status" value="2"/>
</dbReference>
<accession>A0ABR8CRW2</accession>
<feature type="domain" description="Carrier" evidence="5">
    <location>
        <begin position="1390"/>
        <end position="1464"/>
    </location>
</feature>
<dbReference type="Proteomes" id="UP000607281">
    <property type="component" value="Unassembled WGS sequence"/>
</dbReference>
<dbReference type="SMART" id="SM00822">
    <property type="entry name" value="PKS_KR"/>
    <property type="match status" value="1"/>
</dbReference>
<name>A0ABR8CRW2_9NOST</name>
<dbReference type="InterPro" id="IPR009081">
    <property type="entry name" value="PP-bd_ACP"/>
</dbReference>
<dbReference type="InterPro" id="IPR057326">
    <property type="entry name" value="KR_dom"/>
</dbReference>
<gene>
    <name evidence="7" type="ORF">H6G18_16680</name>
</gene>
<dbReference type="SMART" id="SM00827">
    <property type="entry name" value="PKS_AT"/>
    <property type="match status" value="1"/>
</dbReference>
<dbReference type="InterPro" id="IPR049490">
    <property type="entry name" value="C883_1060-like_KR_N"/>
</dbReference>
<dbReference type="Pfam" id="PF22621">
    <property type="entry name" value="CurL-like_PKS_C"/>
    <property type="match status" value="1"/>
</dbReference>
<sequence length="1977" mass="222208">MNKKSDIDQSYELMEGVAIIGMAGRFPGAMNVESFWQNLQDGVESLSLFTDAELIAAGVPAALVNDSNYVKIGGVLDNIDLFDAAFFDLNPKEAEVTDPQHRLFLECAWSALENSGYDSTKCASRIGVYAGASLNNYLSFDLQNDQLGSGESYQKLIGNDKGFLSTRVSYKLNLTGPSITVQTACSTSLVATTLACQSLQNYQCDMALAGGVSIRLPQKTGYFYEPGGPLSPDGHCHAFDAKAQGTTVGNGVGVVVLKRVQDAIADGDCIYAVIKGAAINNDGSMKVGYTAPSVDGQAEAIAEAIMLAEVEPQTISYIEAHGSGTVLGDPIEIAALTKVFRASTEKKNFCAIGSVKTNIGHLDAAAGVAGLIKTVLALKHQLIPPSLNFEQPNPEIDFANSPFYVNTKLREWKTGSTPRRAGVSSLGMGGTNVHLVLEEAPVVERVSRGAEEQGRKYHLLLLSAKTESALATATQNLSQHLMLHPDINLADVAYTLQVGRRDFSHRRMLICSDVQDAIQALNQPASQRVITQFSESGTRSVAFIFPGKDGVYANMGRELYETESVFRAQVERCCLILKPHLEFDLRSVIYPSESERETALEKLQQTGFAQSSLFVIEYALAQLWMSWGIAPQAMIGQGISEYVAATLAGVFSLEDALGLVANEFSTELLEKVQLNPPKIPFISNVSGTWITQAETTDPNYWVQIQQSTLFHEGIAELFKDKQRVLLEVGFGKTLSNAELAVLTSIPHAHEQHSEVASLLNSLGQMWMLGIKVDWSSFYANEYRYRLPLPTYPFERQRYWFTSAQESLQQNSSRHPVENQRYSIELDSSSTSEAVAQKSLDKKPNITDWFYIPVWKQSMPLEFFQEEVSKQKLHCLVFVDNYGVGNKFVKRLEQQNQDVITVRLGEQFRKLDERIYVINPQHPDDYDMLLKELQQQGFKLNRVAHFWNVTPNDISLANDLELFAYYQDLSFYSLLFLAQAIGKQDIWDALKMMVVTSNLYDVNGDEKLYPQKATVLGPCKVIPKEYRHIDCSLVDLVIHSVQTSLPQKIIDKLVAELTLQKTNEIIAYRGYHRWIQTFDAVPLHDQIASKAKLRKGGVYLITGGLGGIGLVLAEHLAKTVQAKLILIGRKGLPELSEWEQWLVKHDSQDSISRQIQKVRSLEELGAEIEVISADVTNSAQMQTIIDQALQKFGQIHGVIHAAGIPGGGVTQLKTRDMANNVLAAKVKGTLVLEEVFQKTNLDFFVLCSSKTSILGEFGQIDYCAANAFLDAYAHYHTSTSERLTVSISWDTWQEVGFAVETVLPDSIKQERAEIIKKGILSQEGIDVFNRILGSKLPHLIVSTQDLPALIQQNNSPQYLQDKLTLLDDKLSSVNLSKAKHPRPNLGNDYIAPETQIEQILADIWQEILGIDKIGIYDNFFELGGNSINTIQIAAKANQAGLKLTSQQFFHYQTIAELATDLSITPTIEPEELEITSIQHSFLEENQPDLQNSQQSLLQQIQRVCDDPHLLENIEDIYELTPVQKGMLFHCLLDSELSLYFFQHIFTLRGNLDMTAFAKAWQLVMDRHPILRTRFYWEELDNPLQIVYNQVEVPLNYYDWSNVNSVEQKSQLDSYIVSDRQKSFDFSQPCLMRHTLIRFTDDKHLYIWSFNHIIIDGWGGSLVFQEFVETYGTLCQGKETSLAPTRPFRDYIDWLQQQDISKAENFWRQALQGVKTATPLTYIEKREKIERSPTQEVRYSEEIIQLSSTTTQALQSFATQHHLTLATIMNGIWAVLLSRYTCCHNILYGCTVTGRPADLHGVESMVGMFVNTLPIHVNIDTEQLFLSWLQRFQLQLVEVRDYEYTPLTEAHKWSEIPRNSTLFESIVVVENFPVSEFIRDWQGNIEFQHTELYYRNNYPLNLVVYPNKELLIAISYDSRRFETTTITGILKDIEMLLQGLITNPHFQIKNLPLLTPEQQQIAAILEKEVSFNWSSPSCT</sequence>
<organism evidence="7 8">
    <name type="scientific">Anabaena subtropica FACHB-260</name>
    <dbReference type="NCBI Taxonomy" id="2692884"/>
    <lineage>
        <taxon>Bacteria</taxon>
        <taxon>Bacillati</taxon>
        <taxon>Cyanobacteriota</taxon>
        <taxon>Cyanophyceae</taxon>
        <taxon>Nostocales</taxon>
        <taxon>Nostocaceae</taxon>
        <taxon>Anabaena</taxon>
    </lineage>
</organism>
<dbReference type="Pfam" id="PF02801">
    <property type="entry name" value="Ketoacyl-synt_C"/>
    <property type="match status" value="1"/>
</dbReference>
<dbReference type="Gene3D" id="3.30.70.3290">
    <property type="match status" value="2"/>
</dbReference>
<evidence type="ECO:0000256" key="4">
    <source>
        <dbReference type="ARBA" id="ARBA00022679"/>
    </source>
</evidence>
<dbReference type="InterPro" id="IPR036291">
    <property type="entry name" value="NAD(P)-bd_dom_sf"/>
</dbReference>
<evidence type="ECO:0000259" key="5">
    <source>
        <dbReference type="PROSITE" id="PS50075"/>
    </source>
</evidence>
<dbReference type="EMBL" id="JACJRF010000030">
    <property type="protein sequence ID" value="MBD2345774.1"/>
    <property type="molecule type" value="Genomic_DNA"/>
</dbReference>
<feature type="domain" description="Ketosynthase family 3 (KS3)" evidence="6">
    <location>
        <begin position="14"/>
        <end position="439"/>
    </location>
</feature>
<dbReference type="SUPFAM" id="SSF53901">
    <property type="entry name" value="Thiolase-like"/>
    <property type="match status" value="1"/>
</dbReference>
<dbReference type="InterPro" id="IPR036736">
    <property type="entry name" value="ACP-like_sf"/>
</dbReference>
<dbReference type="InterPro" id="IPR006162">
    <property type="entry name" value="Ppantetheine_attach_site"/>
</dbReference>
<dbReference type="PANTHER" id="PTHR43775:SF51">
    <property type="entry name" value="INACTIVE PHENOLPHTHIOCEROL SYNTHESIS POLYKETIDE SYNTHASE TYPE I PKS1-RELATED"/>
    <property type="match status" value="1"/>
</dbReference>
<dbReference type="Gene3D" id="3.30.559.30">
    <property type="entry name" value="Nonribosomal peptide synthetase, condensation domain"/>
    <property type="match status" value="1"/>
</dbReference>
<dbReference type="InterPro" id="IPR020841">
    <property type="entry name" value="PKS_Beta-ketoAc_synthase_dom"/>
</dbReference>
<dbReference type="InterPro" id="IPR001242">
    <property type="entry name" value="Condensation_dom"/>
</dbReference>
<dbReference type="Pfam" id="PF00109">
    <property type="entry name" value="ketoacyl-synt"/>
    <property type="match status" value="1"/>
</dbReference>
<comment type="cofactor">
    <cofactor evidence="1">
        <name>pantetheine 4'-phosphate</name>
        <dbReference type="ChEBI" id="CHEBI:47942"/>
    </cofactor>
</comment>
<evidence type="ECO:0000313" key="8">
    <source>
        <dbReference type="Proteomes" id="UP000607281"/>
    </source>
</evidence>
<keyword evidence="8" id="KW-1185">Reference proteome</keyword>
<keyword evidence="4" id="KW-0808">Transferase</keyword>
<dbReference type="PROSITE" id="PS00012">
    <property type="entry name" value="PHOSPHOPANTETHEINE"/>
    <property type="match status" value="1"/>
</dbReference>
<dbReference type="InterPro" id="IPR013968">
    <property type="entry name" value="PKS_KR"/>
</dbReference>
<protein>
    <submittedName>
        <fullName evidence="7">SDR family oxidoreductase</fullName>
    </submittedName>
</protein>
<dbReference type="CDD" id="cd00833">
    <property type="entry name" value="PKS"/>
    <property type="match status" value="1"/>
</dbReference>
<evidence type="ECO:0000256" key="3">
    <source>
        <dbReference type="ARBA" id="ARBA00022553"/>
    </source>
</evidence>
<dbReference type="PROSITE" id="PS50075">
    <property type="entry name" value="CARRIER"/>
    <property type="match status" value="1"/>
</dbReference>
<dbReference type="InterPro" id="IPR050091">
    <property type="entry name" value="PKS_NRPS_Biosynth_Enz"/>
</dbReference>
<dbReference type="SUPFAM" id="SSF47336">
    <property type="entry name" value="ACP-like"/>
    <property type="match status" value="1"/>
</dbReference>
<dbReference type="Pfam" id="PF00668">
    <property type="entry name" value="Condensation"/>
    <property type="match status" value="1"/>
</dbReference>
<dbReference type="Gene3D" id="3.40.366.10">
    <property type="entry name" value="Malonyl-Coenzyme A Acyl Carrier Protein, domain 2"/>
    <property type="match status" value="2"/>
</dbReference>
<proteinExistence type="predicted"/>
<dbReference type="Gene3D" id="3.40.50.720">
    <property type="entry name" value="NAD(P)-binding Rossmann-like Domain"/>
    <property type="match status" value="1"/>
</dbReference>
<keyword evidence="3" id="KW-0597">Phosphoprotein</keyword>
<dbReference type="PANTHER" id="PTHR43775">
    <property type="entry name" value="FATTY ACID SYNTHASE"/>
    <property type="match status" value="1"/>
</dbReference>
<dbReference type="Gene3D" id="3.30.559.10">
    <property type="entry name" value="Chloramphenicol acetyltransferase-like domain"/>
    <property type="match status" value="1"/>
</dbReference>
<dbReference type="Pfam" id="PF00550">
    <property type="entry name" value="PP-binding"/>
    <property type="match status" value="1"/>
</dbReference>
<dbReference type="PROSITE" id="PS52004">
    <property type="entry name" value="KS3_2"/>
    <property type="match status" value="1"/>
</dbReference>
<reference evidence="7 8" key="1">
    <citation type="journal article" date="2020" name="ISME J.">
        <title>Comparative genomics reveals insights into cyanobacterial evolution and habitat adaptation.</title>
        <authorList>
            <person name="Chen M.Y."/>
            <person name="Teng W.K."/>
            <person name="Zhao L."/>
            <person name="Hu C.X."/>
            <person name="Zhou Y.K."/>
            <person name="Han B.P."/>
            <person name="Song L.R."/>
            <person name="Shu W.S."/>
        </authorList>
    </citation>
    <scope>NUCLEOTIDE SEQUENCE [LARGE SCALE GENOMIC DNA]</scope>
    <source>
        <strain evidence="7 8">FACHB-260</strain>
    </source>
</reference>
<dbReference type="CDD" id="cd19543">
    <property type="entry name" value="DCL_NRPS"/>
    <property type="match status" value="1"/>
</dbReference>
<dbReference type="Pfam" id="PF08659">
    <property type="entry name" value="KR"/>
    <property type="match status" value="1"/>
</dbReference>
<dbReference type="Gene3D" id="3.40.47.10">
    <property type="match status" value="1"/>
</dbReference>
<evidence type="ECO:0000256" key="1">
    <source>
        <dbReference type="ARBA" id="ARBA00001957"/>
    </source>
</evidence>
<dbReference type="Pfam" id="PF00698">
    <property type="entry name" value="Acyl_transf_1"/>
    <property type="match status" value="1"/>
</dbReference>
<evidence type="ECO:0000259" key="6">
    <source>
        <dbReference type="PROSITE" id="PS52004"/>
    </source>
</evidence>
<dbReference type="InterPro" id="IPR016039">
    <property type="entry name" value="Thiolase-like"/>
</dbReference>
<dbReference type="InterPro" id="IPR016035">
    <property type="entry name" value="Acyl_Trfase/lysoPLipase"/>
</dbReference>
<dbReference type="InterPro" id="IPR014031">
    <property type="entry name" value="Ketoacyl_synth_C"/>
</dbReference>
<dbReference type="Gene3D" id="1.10.1200.10">
    <property type="entry name" value="ACP-like"/>
    <property type="match status" value="1"/>
</dbReference>
<keyword evidence="2" id="KW-0596">Phosphopantetheine</keyword>
<comment type="caution">
    <text evidence="7">The sequence shown here is derived from an EMBL/GenBank/DDBJ whole genome shotgun (WGS) entry which is preliminary data.</text>
</comment>
<dbReference type="InterPro" id="IPR014030">
    <property type="entry name" value="Ketoacyl_synth_N"/>
</dbReference>
<dbReference type="InterPro" id="IPR001227">
    <property type="entry name" value="Ac_transferase_dom_sf"/>
</dbReference>
<dbReference type="InterPro" id="IPR023213">
    <property type="entry name" value="CAT-like_dom_sf"/>
</dbReference>
<evidence type="ECO:0000256" key="2">
    <source>
        <dbReference type="ARBA" id="ARBA00022450"/>
    </source>
</evidence>
<dbReference type="SUPFAM" id="SSF52777">
    <property type="entry name" value="CoA-dependent acyltransferases"/>
    <property type="match status" value="2"/>
</dbReference>
<dbReference type="CDD" id="cd08953">
    <property type="entry name" value="KR_2_SDR_x"/>
    <property type="match status" value="1"/>
</dbReference>
<dbReference type="InterPro" id="IPR014043">
    <property type="entry name" value="Acyl_transferase_dom"/>
</dbReference>
<dbReference type="Pfam" id="PF21394">
    <property type="entry name" value="Beta-ketacyl_N"/>
    <property type="match status" value="1"/>
</dbReference>
<dbReference type="RefSeq" id="WP_190408203.1">
    <property type="nucleotide sequence ID" value="NZ_JACJRF010000030.1"/>
</dbReference>
<dbReference type="SMART" id="SM00825">
    <property type="entry name" value="PKS_KS"/>
    <property type="match status" value="1"/>
</dbReference>
<dbReference type="SUPFAM" id="SSF52151">
    <property type="entry name" value="FabD/lysophospholipase-like"/>
    <property type="match status" value="1"/>
</dbReference>
<evidence type="ECO:0000313" key="7">
    <source>
        <dbReference type="EMBL" id="MBD2345774.1"/>
    </source>
</evidence>